<dbReference type="GeneID" id="43583963"/>
<name>A0A5E8BYI5_9ASCO</name>
<evidence type="ECO:0000313" key="3">
    <source>
        <dbReference type="Proteomes" id="UP000398389"/>
    </source>
</evidence>
<feature type="coiled-coil region" evidence="1">
    <location>
        <begin position="371"/>
        <end position="398"/>
    </location>
</feature>
<keyword evidence="3" id="KW-1185">Reference proteome</keyword>
<reference evidence="2 3" key="1">
    <citation type="submission" date="2019-09" db="EMBL/GenBank/DDBJ databases">
        <authorList>
            <person name="Brejova B."/>
        </authorList>
    </citation>
    <scope>NUCLEOTIDE SEQUENCE [LARGE SCALE GENOMIC DNA]</scope>
</reference>
<accession>A0A5E8BYI5</accession>
<evidence type="ECO:0000313" key="2">
    <source>
        <dbReference type="EMBL" id="VVT56554.1"/>
    </source>
</evidence>
<dbReference type="Proteomes" id="UP000398389">
    <property type="component" value="Unassembled WGS sequence"/>
</dbReference>
<keyword evidence="1" id="KW-0175">Coiled coil</keyword>
<evidence type="ECO:0000256" key="1">
    <source>
        <dbReference type="SAM" id="Coils"/>
    </source>
</evidence>
<dbReference type="AlphaFoldDB" id="A0A5E8BYI5"/>
<dbReference type="RefSeq" id="XP_031855754.1">
    <property type="nucleotide sequence ID" value="XM_031999863.1"/>
</dbReference>
<organism evidence="2 3">
    <name type="scientific">Magnusiomyces paraingens</name>
    <dbReference type="NCBI Taxonomy" id="2606893"/>
    <lineage>
        <taxon>Eukaryota</taxon>
        <taxon>Fungi</taxon>
        <taxon>Dikarya</taxon>
        <taxon>Ascomycota</taxon>
        <taxon>Saccharomycotina</taxon>
        <taxon>Dipodascomycetes</taxon>
        <taxon>Dipodascales</taxon>
        <taxon>Dipodascaceae</taxon>
        <taxon>Magnusiomyces</taxon>
    </lineage>
</organism>
<dbReference type="EMBL" id="CABVLU010000004">
    <property type="protein sequence ID" value="VVT56554.1"/>
    <property type="molecule type" value="Genomic_DNA"/>
</dbReference>
<proteinExistence type="predicted"/>
<protein>
    <submittedName>
        <fullName evidence="2">Uncharacterized protein</fullName>
    </submittedName>
</protein>
<sequence>MNNDGVAFLPRDGRCTPPGYKKILFCDPEHPQYESDERLGQVLLYKLVPADYDETQEALNEGTWEHDDDEDDDDDNVGICHGDDINSEEDEGSLGIEYGALLPPKEDQALSSLYFGDSNETISLTLGTLPIACDYGLHNDATLFFRGPDADGLRDSGTMLGTLRQSGSRDGRVICEGSGYGEGNVNFREGSGGCFSSIGSGCDTLATRMSAAEANFWTSASGPVGGVHGIGSGRSNGLYGCGGGLCRAWDSAGGRRENRAARVGGAWQQDQESLGKIKREVAAYESEKNRRSEQGKRPRRMKFAEYIKNGGGRGGLIGCNCVGSHGESLQQQQIQQHQQMMMVANGSAQQRLKQSQQHLAVFSSCEFTNRAKIYEGVLEKSYKELEEEEEEASIVEITLEEMPPDIRRVFEPILEDEEGEKR</sequence>
<gene>
    <name evidence="2" type="ORF">SAPINGB_P005148</name>
</gene>